<dbReference type="OrthoDB" id="2686119at2759"/>
<accession>A0A371CSZ5</accession>
<evidence type="ECO:0000313" key="2">
    <source>
        <dbReference type="Proteomes" id="UP000256964"/>
    </source>
</evidence>
<dbReference type="AlphaFoldDB" id="A0A371CSZ5"/>
<proteinExistence type="predicted"/>
<keyword evidence="2" id="KW-1185">Reference proteome</keyword>
<dbReference type="Proteomes" id="UP000256964">
    <property type="component" value="Unassembled WGS sequence"/>
</dbReference>
<name>A0A371CSZ5_9APHY</name>
<protein>
    <submittedName>
        <fullName evidence="1">Uncharacterized protein</fullName>
    </submittedName>
</protein>
<organism evidence="1 2">
    <name type="scientific">Lentinus brumalis</name>
    <dbReference type="NCBI Taxonomy" id="2498619"/>
    <lineage>
        <taxon>Eukaryota</taxon>
        <taxon>Fungi</taxon>
        <taxon>Dikarya</taxon>
        <taxon>Basidiomycota</taxon>
        <taxon>Agaricomycotina</taxon>
        <taxon>Agaricomycetes</taxon>
        <taxon>Polyporales</taxon>
        <taxon>Polyporaceae</taxon>
        <taxon>Lentinus</taxon>
    </lineage>
</organism>
<evidence type="ECO:0000313" key="1">
    <source>
        <dbReference type="EMBL" id="RDX43400.1"/>
    </source>
</evidence>
<reference evidence="1 2" key="1">
    <citation type="journal article" date="2018" name="Biotechnol. Biofuels">
        <title>Integrative visual omics of the white-rot fungus Polyporus brumalis exposes the biotechnological potential of its oxidative enzymes for delignifying raw plant biomass.</title>
        <authorList>
            <person name="Miyauchi S."/>
            <person name="Rancon A."/>
            <person name="Drula E."/>
            <person name="Hage H."/>
            <person name="Chaduli D."/>
            <person name="Favel A."/>
            <person name="Grisel S."/>
            <person name="Henrissat B."/>
            <person name="Herpoel-Gimbert I."/>
            <person name="Ruiz-Duenas F.J."/>
            <person name="Chevret D."/>
            <person name="Hainaut M."/>
            <person name="Lin J."/>
            <person name="Wang M."/>
            <person name="Pangilinan J."/>
            <person name="Lipzen A."/>
            <person name="Lesage-Meessen L."/>
            <person name="Navarro D."/>
            <person name="Riley R."/>
            <person name="Grigoriev I.V."/>
            <person name="Zhou S."/>
            <person name="Raouche S."/>
            <person name="Rosso M.N."/>
        </authorList>
    </citation>
    <scope>NUCLEOTIDE SEQUENCE [LARGE SCALE GENOMIC DNA]</scope>
    <source>
        <strain evidence="1 2">BRFM 1820</strain>
    </source>
</reference>
<gene>
    <name evidence="1" type="ORF">OH76DRAFT_1410189</name>
</gene>
<sequence length="81" mass="8925">MGGHNVALQIRKYKQIYTKKSIRHTPGSLARRSATPKSRTATAPNVLETARGGHVLGYTSGCWCHRLDLKDVACVNMRDSS</sequence>
<dbReference type="EMBL" id="KZ857465">
    <property type="protein sequence ID" value="RDX43400.1"/>
    <property type="molecule type" value="Genomic_DNA"/>
</dbReference>